<evidence type="ECO:0000313" key="2">
    <source>
        <dbReference type="EMBL" id="VFR01674.1"/>
    </source>
</evidence>
<sequence length="337" mass="37885">MEAHGSSGVGDDPVDFDKMCGVQHREGEDYDGSLEGPIKYIRETICNEQDEIKVLILLSSLPESWDNVITAISISRGSKKLRFDEIRDVVLSETENIGDALILSVDNLVQSWILDSGASFHSSPSKELFQNFKSENFGKVFLVDNKALMIEEKWNVCIKTPEGNHWTLEDVKYIPGLKKNLIPIPQLDSTDYAARFGKSYWKIGKGVMVVARGTKFGTLYTTAWCINMVADADGASEPEVEHVTPERVLRRSSRTIRAPDKYSPSLHYLLLTDEGELESFDEALQHIRKRYHFTRRAVDAGDMSLEKIEGAKNSADMLTKCADVRKLRFCKTSVGLL</sequence>
<evidence type="ECO:0000259" key="1">
    <source>
        <dbReference type="Pfam" id="PF22936"/>
    </source>
</evidence>
<reference evidence="2 3" key="1">
    <citation type="submission" date="2018-04" db="EMBL/GenBank/DDBJ databases">
        <authorList>
            <person name="Vogel A."/>
        </authorList>
    </citation>
    <scope>NUCLEOTIDE SEQUENCE [LARGE SCALE GENOMIC DNA]</scope>
</reference>
<dbReference type="InterPro" id="IPR054722">
    <property type="entry name" value="PolX-like_BBD"/>
</dbReference>
<keyword evidence="3" id="KW-1185">Reference proteome</keyword>
<dbReference type="OrthoDB" id="418757at2759"/>
<name>A0A484NKS7_9ASTE</name>
<dbReference type="AlphaFoldDB" id="A0A484NKS7"/>
<proteinExistence type="predicted"/>
<dbReference type="Pfam" id="PF22936">
    <property type="entry name" value="Pol_BBD"/>
    <property type="match status" value="1"/>
</dbReference>
<gene>
    <name evidence="2" type="ORF">CCAM_LOCUS43449</name>
</gene>
<dbReference type="Proteomes" id="UP000595140">
    <property type="component" value="Unassembled WGS sequence"/>
</dbReference>
<organism evidence="2 3">
    <name type="scientific">Cuscuta campestris</name>
    <dbReference type="NCBI Taxonomy" id="132261"/>
    <lineage>
        <taxon>Eukaryota</taxon>
        <taxon>Viridiplantae</taxon>
        <taxon>Streptophyta</taxon>
        <taxon>Embryophyta</taxon>
        <taxon>Tracheophyta</taxon>
        <taxon>Spermatophyta</taxon>
        <taxon>Magnoliopsida</taxon>
        <taxon>eudicotyledons</taxon>
        <taxon>Gunneridae</taxon>
        <taxon>Pentapetalae</taxon>
        <taxon>asterids</taxon>
        <taxon>lamiids</taxon>
        <taxon>Solanales</taxon>
        <taxon>Convolvulaceae</taxon>
        <taxon>Cuscuteae</taxon>
        <taxon>Cuscuta</taxon>
        <taxon>Cuscuta subgen. Grammica</taxon>
        <taxon>Cuscuta sect. Cleistogrammica</taxon>
    </lineage>
</organism>
<accession>A0A484NKS7</accession>
<dbReference type="EMBL" id="OOIL02006791">
    <property type="protein sequence ID" value="VFR01674.1"/>
    <property type="molecule type" value="Genomic_DNA"/>
</dbReference>
<protein>
    <recommendedName>
        <fullName evidence="1">Retrovirus-related Pol polyprotein from transposon TNT 1-94-like beta-barrel domain-containing protein</fullName>
    </recommendedName>
</protein>
<feature type="domain" description="Retrovirus-related Pol polyprotein from transposon TNT 1-94-like beta-barrel" evidence="1">
    <location>
        <begin position="112"/>
        <end position="192"/>
    </location>
</feature>
<evidence type="ECO:0000313" key="3">
    <source>
        <dbReference type="Proteomes" id="UP000595140"/>
    </source>
</evidence>